<dbReference type="AlphaFoldDB" id="A0A0E3QR09"/>
<keyword evidence="2" id="KW-0812">Transmembrane</keyword>
<feature type="domain" description="CARDB" evidence="3">
    <location>
        <begin position="149"/>
        <end position="249"/>
    </location>
</feature>
<sequence length="631" mass="68034">MTAHFLNSLISVLLTIVIIPGLIPCIVSAADEQFADGGNSTNSTLTPNLILEDLSTDPESPKPDSKAVINSFVKNVGNETSEPTNIIYIIGETEEKEEVPAIEAGSEKLISYTWTTPDTEETVTIKASLENIENSEKEITVKIVQESLPDLIVEDLYPESSTQPEAGETLNFTLKIKNVGEATANNSTAKYSSDGTSGEISIPELSAGTSTSAEFSLIPGNEENMSVTAVADSGNTISESDEDNNEMSKTISVKRKLPDLKIESISLSPEKPHPGENITFTATVKNNGSAAAENSEIKYDIKGNNESYTGVTPLPALAAGETGTGTFFWTPGNEGQIEVKTTVDTGSVVSESNETNNEFTKTATIYKETVSSDDGGSGSSGSSGSDSGSKSLGSSSSSSGGASLSKEPVSNVDAKELSTRNVQSGYHIKFDFLEGVTCITYIEFDSIKTLKRTITTVEVLKDKSAFVSEVPPGNIYKYVNIWVGNYGTGVANYCENGVIEFKVEKPWFEENNINQSQITLQWHNESWEPLNTEKVKEDTNYVYFKSKTPGFSCFAITSNSIDGENVSVASGLAEEEALINWDSEAKTSIHNESAEKDGETKDPMRKAKILIAISLPLFLILVEYFVMKKKI</sequence>
<protein>
    <recommendedName>
        <fullName evidence="3">CARDB domain-containing protein</fullName>
    </recommendedName>
</protein>
<evidence type="ECO:0000256" key="2">
    <source>
        <dbReference type="SAM" id="Phobius"/>
    </source>
</evidence>
<dbReference type="Pfam" id="PF07705">
    <property type="entry name" value="CARDB"/>
    <property type="match status" value="3"/>
</dbReference>
<dbReference type="PATRIC" id="fig|1434109.4.peg.4563"/>
<keyword evidence="2" id="KW-0472">Membrane</keyword>
<feature type="domain" description="CARDB" evidence="3">
    <location>
        <begin position="46"/>
        <end position="129"/>
    </location>
</feature>
<feature type="region of interest" description="Disordered" evidence="1">
    <location>
        <begin position="369"/>
        <end position="410"/>
    </location>
</feature>
<evidence type="ECO:0000256" key="1">
    <source>
        <dbReference type="SAM" id="MobiDB-lite"/>
    </source>
</evidence>
<dbReference type="NCBIfam" id="TIGR04213">
    <property type="entry name" value="PGF_pre_PGF"/>
    <property type="match status" value="1"/>
</dbReference>
<feature type="transmembrane region" description="Helical" evidence="2">
    <location>
        <begin position="609"/>
        <end position="627"/>
    </location>
</feature>
<dbReference type="InterPro" id="IPR047589">
    <property type="entry name" value="DUF11_rpt"/>
</dbReference>
<gene>
    <name evidence="4" type="ORF">MSBRW_3527</name>
</gene>
<dbReference type="PANTHER" id="PTHR35902">
    <property type="entry name" value="S-LAYER DOMAIN-LIKE PROTEIN-RELATED"/>
    <property type="match status" value="1"/>
</dbReference>
<dbReference type="InterPro" id="IPR011635">
    <property type="entry name" value="CARDB"/>
</dbReference>
<reference evidence="4 5" key="1">
    <citation type="submission" date="2014-07" db="EMBL/GenBank/DDBJ databases">
        <title>Methanogenic archaea and the global carbon cycle.</title>
        <authorList>
            <person name="Henriksen J.R."/>
            <person name="Luke J."/>
            <person name="Reinhart S."/>
            <person name="Benedict M.N."/>
            <person name="Youngblut N.D."/>
            <person name="Metcalf M.E."/>
            <person name="Whitaker R.J."/>
            <person name="Metcalf W.W."/>
        </authorList>
    </citation>
    <scope>NUCLEOTIDE SEQUENCE [LARGE SCALE GENOMIC DNA]</scope>
    <source>
        <strain evidence="4 5">Wiesmoor</strain>
    </source>
</reference>
<evidence type="ECO:0000313" key="4">
    <source>
        <dbReference type="EMBL" id="AKB52780.1"/>
    </source>
</evidence>
<dbReference type="NCBIfam" id="TIGR01451">
    <property type="entry name" value="B_ant_repeat"/>
    <property type="match status" value="1"/>
</dbReference>
<feature type="compositionally biased region" description="Low complexity" evidence="1">
    <location>
        <begin position="382"/>
        <end position="406"/>
    </location>
</feature>
<dbReference type="InterPro" id="IPR013783">
    <property type="entry name" value="Ig-like_fold"/>
</dbReference>
<keyword evidence="2" id="KW-1133">Transmembrane helix</keyword>
<dbReference type="HOGENOM" id="CLU_014975_0_0_2"/>
<organism evidence="4 5">
    <name type="scientific">Methanosarcina barkeri str. Wiesmoor</name>
    <dbReference type="NCBI Taxonomy" id="1434109"/>
    <lineage>
        <taxon>Archaea</taxon>
        <taxon>Methanobacteriati</taxon>
        <taxon>Methanobacteriota</taxon>
        <taxon>Stenosarchaea group</taxon>
        <taxon>Methanomicrobia</taxon>
        <taxon>Methanosarcinales</taxon>
        <taxon>Methanosarcinaceae</taxon>
        <taxon>Methanosarcina</taxon>
    </lineage>
</organism>
<dbReference type="Gene3D" id="2.60.40.10">
    <property type="entry name" value="Immunoglobulins"/>
    <property type="match status" value="3"/>
</dbReference>
<dbReference type="RefSeq" id="WP_011306211.1">
    <property type="nucleotide sequence ID" value="NZ_CP009526.1"/>
</dbReference>
<evidence type="ECO:0000313" key="5">
    <source>
        <dbReference type="Proteomes" id="UP000033038"/>
    </source>
</evidence>
<dbReference type="Proteomes" id="UP000033038">
    <property type="component" value="Chromosome"/>
</dbReference>
<dbReference type="EMBL" id="CP009526">
    <property type="protein sequence ID" value="AKB52780.1"/>
    <property type="molecule type" value="Genomic_DNA"/>
</dbReference>
<evidence type="ECO:0000259" key="3">
    <source>
        <dbReference type="Pfam" id="PF07705"/>
    </source>
</evidence>
<dbReference type="GeneID" id="24825160"/>
<dbReference type="InterPro" id="IPR026453">
    <property type="entry name" value="PGF_pre_PGF"/>
</dbReference>
<feature type="domain" description="CARDB" evidence="3">
    <location>
        <begin position="258"/>
        <end position="361"/>
    </location>
</feature>
<name>A0A0E3QR09_METBA</name>
<accession>A0A0E3QR09</accession>
<proteinExistence type="predicted"/>
<dbReference type="KEGG" id="mbw:MSBRW_3527"/>